<feature type="region of interest" description="Disordered" evidence="1">
    <location>
        <begin position="110"/>
        <end position="139"/>
    </location>
</feature>
<accession>A0ABR0QTX9</accession>
<keyword evidence="4" id="KW-1185">Reference proteome</keyword>
<gene>
    <name evidence="3" type="ORF">PVK06_005176</name>
</gene>
<dbReference type="Pfam" id="PF03732">
    <property type="entry name" value="Retrotrans_gag"/>
    <property type="match status" value="1"/>
</dbReference>
<dbReference type="Proteomes" id="UP001358586">
    <property type="component" value="Chromosome 2"/>
</dbReference>
<proteinExistence type="predicted"/>
<dbReference type="EMBL" id="JARKNE010000002">
    <property type="protein sequence ID" value="KAK5842784.1"/>
    <property type="molecule type" value="Genomic_DNA"/>
</dbReference>
<dbReference type="InterPro" id="IPR005162">
    <property type="entry name" value="Retrotrans_gag_dom"/>
</dbReference>
<protein>
    <recommendedName>
        <fullName evidence="2">Retrotransposon gag domain-containing protein</fullName>
    </recommendedName>
</protein>
<feature type="compositionally biased region" description="Acidic residues" evidence="1">
    <location>
        <begin position="189"/>
        <end position="198"/>
    </location>
</feature>
<feature type="domain" description="Retrotransposon gag" evidence="2">
    <location>
        <begin position="16"/>
        <end position="58"/>
    </location>
</feature>
<reference evidence="3 4" key="1">
    <citation type="submission" date="2023-03" db="EMBL/GenBank/DDBJ databases">
        <title>WGS of Gossypium arboreum.</title>
        <authorList>
            <person name="Yu D."/>
        </authorList>
    </citation>
    <scope>NUCLEOTIDE SEQUENCE [LARGE SCALE GENOMIC DNA]</scope>
    <source>
        <tissue evidence="3">Leaf</tissue>
    </source>
</reference>
<organism evidence="3 4">
    <name type="scientific">Gossypium arboreum</name>
    <name type="common">Tree cotton</name>
    <name type="synonym">Gossypium nanking</name>
    <dbReference type="NCBI Taxonomy" id="29729"/>
    <lineage>
        <taxon>Eukaryota</taxon>
        <taxon>Viridiplantae</taxon>
        <taxon>Streptophyta</taxon>
        <taxon>Embryophyta</taxon>
        <taxon>Tracheophyta</taxon>
        <taxon>Spermatophyta</taxon>
        <taxon>Magnoliopsida</taxon>
        <taxon>eudicotyledons</taxon>
        <taxon>Gunneridae</taxon>
        <taxon>Pentapetalae</taxon>
        <taxon>rosids</taxon>
        <taxon>malvids</taxon>
        <taxon>Malvales</taxon>
        <taxon>Malvaceae</taxon>
        <taxon>Malvoideae</taxon>
        <taxon>Gossypium</taxon>
    </lineage>
</organism>
<evidence type="ECO:0000313" key="3">
    <source>
        <dbReference type="EMBL" id="KAK5842784.1"/>
    </source>
</evidence>
<dbReference type="PANTHER" id="PTHR35046:SF9">
    <property type="entry name" value="RNA-DIRECTED DNA POLYMERASE"/>
    <property type="match status" value="1"/>
</dbReference>
<sequence>MFYSILLSPRLVPAAENLTQGNQSVEDYYKEMEVAMIRAAIEEDREATMARFLAGLNRDIANIVELQHYVKVMDMVHMAIKVEKQLKRKGVSYPYSTSCTTKWSQGINKASIRSKDPVVATKPNHPSGKTSKGKNDIVPNRSRDIKCFKFQGRGPIASQCPNRRVMVVRPNGEIESKEETKEEPKNPTDEEEELEYPIEGEIMIFKRSLSIQSAEDEQ</sequence>
<evidence type="ECO:0000256" key="1">
    <source>
        <dbReference type="SAM" id="MobiDB-lite"/>
    </source>
</evidence>
<evidence type="ECO:0000259" key="2">
    <source>
        <dbReference type="Pfam" id="PF03732"/>
    </source>
</evidence>
<feature type="region of interest" description="Disordered" evidence="1">
    <location>
        <begin position="167"/>
        <end position="198"/>
    </location>
</feature>
<feature type="compositionally biased region" description="Basic and acidic residues" evidence="1">
    <location>
        <begin position="172"/>
        <end position="188"/>
    </location>
</feature>
<name>A0ABR0QTX9_GOSAR</name>
<comment type="caution">
    <text evidence="3">The sequence shown here is derived from an EMBL/GenBank/DDBJ whole genome shotgun (WGS) entry which is preliminary data.</text>
</comment>
<dbReference type="PANTHER" id="PTHR35046">
    <property type="entry name" value="ZINC KNUCKLE (CCHC-TYPE) FAMILY PROTEIN"/>
    <property type="match status" value="1"/>
</dbReference>
<evidence type="ECO:0000313" key="4">
    <source>
        <dbReference type="Proteomes" id="UP001358586"/>
    </source>
</evidence>